<reference evidence="1" key="1">
    <citation type="submission" date="2020-10" db="EMBL/GenBank/DDBJ databases">
        <authorList>
            <person name="Han B."/>
            <person name="Lu T."/>
            <person name="Zhao Q."/>
            <person name="Huang X."/>
            <person name="Zhao Y."/>
        </authorList>
    </citation>
    <scope>NUCLEOTIDE SEQUENCE</scope>
</reference>
<sequence length="137" mass="13691">MALGNDATCILSGSGRVQCWTAGAPGAGLVQEHGFPDHPGRRDAVCGILKSNYPVTCCGKGDRTLRQPAAWSTIAPCPAPARARRAASATSSPAPGSGAICSTGGAEGGEVLAVCQACVMPLNASRILIANGRASTD</sequence>
<dbReference type="EMBL" id="CAJGYO010000001">
    <property type="protein sequence ID" value="CAD6206094.1"/>
    <property type="molecule type" value="Genomic_DNA"/>
</dbReference>
<accession>A0A811MKX6</accession>
<organism evidence="1 2">
    <name type="scientific">Miscanthus lutarioriparius</name>
    <dbReference type="NCBI Taxonomy" id="422564"/>
    <lineage>
        <taxon>Eukaryota</taxon>
        <taxon>Viridiplantae</taxon>
        <taxon>Streptophyta</taxon>
        <taxon>Embryophyta</taxon>
        <taxon>Tracheophyta</taxon>
        <taxon>Spermatophyta</taxon>
        <taxon>Magnoliopsida</taxon>
        <taxon>Liliopsida</taxon>
        <taxon>Poales</taxon>
        <taxon>Poaceae</taxon>
        <taxon>PACMAD clade</taxon>
        <taxon>Panicoideae</taxon>
        <taxon>Andropogonodae</taxon>
        <taxon>Andropogoneae</taxon>
        <taxon>Saccharinae</taxon>
        <taxon>Miscanthus</taxon>
    </lineage>
</organism>
<dbReference type="Proteomes" id="UP000604825">
    <property type="component" value="Unassembled WGS sequence"/>
</dbReference>
<dbReference type="AlphaFoldDB" id="A0A811MKX6"/>
<protein>
    <submittedName>
        <fullName evidence="1">Uncharacterized protein</fullName>
    </submittedName>
</protein>
<comment type="caution">
    <text evidence="1">The sequence shown here is derived from an EMBL/GenBank/DDBJ whole genome shotgun (WGS) entry which is preliminary data.</text>
</comment>
<name>A0A811MKX6_9POAL</name>
<evidence type="ECO:0000313" key="2">
    <source>
        <dbReference type="Proteomes" id="UP000604825"/>
    </source>
</evidence>
<proteinExistence type="predicted"/>
<gene>
    <name evidence="1" type="ORF">NCGR_LOCUS3835</name>
</gene>
<keyword evidence="2" id="KW-1185">Reference proteome</keyword>
<evidence type="ECO:0000313" key="1">
    <source>
        <dbReference type="EMBL" id="CAD6206094.1"/>
    </source>
</evidence>